<dbReference type="InterPro" id="IPR029058">
    <property type="entry name" value="AB_hydrolase_fold"/>
</dbReference>
<evidence type="ECO:0000313" key="2">
    <source>
        <dbReference type="Proteomes" id="UP000198744"/>
    </source>
</evidence>
<accession>A0A1H7UCN6</accession>
<dbReference type="GO" id="GO:0016787">
    <property type="term" value="F:hydrolase activity"/>
    <property type="evidence" value="ECO:0007669"/>
    <property type="project" value="UniProtKB-KW"/>
</dbReference>
<keyword evidence="1" id="KW-0378">Hydrolase</keyword>
<keyword evidence="2" id="KW-1185">Reference proteome</keyword>
<dbReference type="STRING" id="43775.SAMN04489760_10170"/>
<reference evidence="1 2" key="1">
    <citation type="submission" date="2016-10" db="EMBL/GenBank/DDBJ databases">
        <authorList>
            <person name="de Groot N.N."/>
        </authorList>
    </citation>
    <scope>NUCLEOTIDE SEQUENCE [LARGE SCALE GENOMIC DNA]</scope>
    <source>
        <strain evidence="1 2">DSM 8423</strain>
    </source>
</reference>
<sequence length="915" mass="100331">MPKRKEELEKVRPSLAVIDENGKAVSVVHAGDALVIRAGGLRPSRLYSVALYDEEGEIARQSIMSDRRGAVRDAVIWPQIGIDDPRSEKPLSVEKARKLWLGRKIRMALIDLKNKVVAEAGLTVAEKASPLAVATDQKGRLLNGFEIGEHDAVLSLLDFGRQRNIRIWMVPRQHEWRPGDRIRPALLASGRPARVDVAVEGRAQRVVLAKAAELLPGAYDFVLRNVRYGYEDDDHLILRAADVIVSRWSTGLVIREKFWPSKVILGGCTNLQRIACRRTLGGMWPYVQFTDTFQVGEDVWGTLDPNALDPAHTGKAAAIYVVPHKTAAQWTADNSLNHLAVLGGNAATQKWITQSWCTNANLHLLWSNATQVGDYDIVVDFGNNSATLPGFAQDDHYDMPLDLIDGYLVPGFRIVPDPAVDTFFTQVGAFSYDSSTQGSVTVASDYGSSFTVPLNANVRFPADAAGATSPSQISAAQSSYPVVVLVHGNSSHIDSYQGYDYLLDHLARNGFIAASIHLQPGQQGTDRARVLRSHLSILFGMFGTHAANNIGIMGHSRGGEAVVIATRLNQQEAWGWNINAVISLAPTNQYTAEHFGGAWARPYLVIYGSLDGDVGGIGNTGFELYDRASSMKKSMAFVYRACHDRFNTVWGDGDFYFGQLTPADQAAVLSANSHQLIARGYMTAFFRQYLKGETQWEGIFRGEWVPAAVTASDADMRIYTQYEDTTVRTMDDFEGAHSATSWQSSTIGGAVSQSGLPANPQENDLRSMDSQSPHLTAGLLLRWDGTTDSLDYTIPAGQRDVSGYQAVSFRISQKVNSASNPANMVQDLRLTLTDAGGHSRQIRISKLDEIPYPHVRGVASLVKSAMCTIRIPLSAYSIHCYNVDQVDLTNVTTLSFQFSEKATGEIEIDSIQFTN</sequence>
<protein>
    <submittedName>
        <fullName evidence="1">Alpha/beta hydrolase family protein</fullName>
    </submittedName>
</protein>
<evidence type="ECO:0000313" key="1">
    <source>
        <dbReference type="EMBL" id="SEL94027.1"/>
    </source>
</evidence>
<dbReference type="Gene3D" id="3.40.50.1820">
    <property type="entry name" value="alpha/beta hydrolase"/>
    <property type="match status" value="1"/>
</dbReference>
<organism evidence="1 2">
    <name type="scientific">Syntrophus gentianae</name>
    <dbReference type="NCBI Taxonomy" id="43775"/>
    <lineage>
        <taxon>Bacteria</taxon>
        <taxon>Pseudomonadati</taxon>
        <taxon>Thermodesulfobacteriota</taxon>
        <taxon>Syntrophia</taxon>
        <taxon>Syntrophales</taxon>
        <taxon>Syntrophaceae</taxon>
        <taxon>Syntrophus</taxon>
    </lineage>
</organism>
<dbReference type="EMBL" id="FOBS01000001">
    <property type="protein sequence ID" value="SEL94027.1"/>
    <property type="molecule type" value="Genomic_DNA"/>
</dbReference>
<proteinExistence type="predicted"/>
<dbReference type="SUPFAM" id="SSF49785">
    <property type="entry name" value="Galactose-binding domain-like"/>
    <property type="match status" value="1"/>
</dbReference>
<dbReference type="RefSeq" id="WP_093881792.1">
    <property type="nucleotide sequence ID" value="NZ_FOBS01000001.1"/>
</dbReference>
<gene>
    <name evidence="1" type="ORF">SAMN04489760_10170</name>
</gene>
<dbReference type="InterPro" id="IPR008979">
    <property type="entry name" value="Galactose-bd-like_sf"/>
</dbReference>
<name>A0A1H7UCN6_9BACT</name>
<dbReference type="SUPFAM" id="SSF53474">
    <property type="entry name" value="alpha/beta-Hydrolases"/>
    <property type="match status" value="1"/>
</dbReference>
<dbReference type="Proteomes" id="UP000198744">
    <property type="component" value="Unassembled WGS sequence"/>
</dbReference>
<dbReference type="AlphaFoldDB" id="A0A1H7UCN6"/>
<dbReference type="OrthoDB" id="9814760at2"/>